<accession>A0AAU8MH94</accession>
<organism evidence="1">
    <name type="scientific">Geladintestivirus 4</name>
    <dbReference type="NCBI Taxonomy" id="3233136"/>
    <lineage>
        <taxon>Viruses</taxon>
        <taxon>Duplodnaviria</taxon>
        <taxon>Heunggongvirae</taxon>
        <taxon>Uroviricota</taxon>
        <taxon>Caudoviricetes</taxon>
        <taxon>Crassvirales</taxon>
    </lineage>
</organism>
<reference evidence="1" key="1">
    <citation type="submission" date="2024-06" db="EMBL/GenBank/DDBJ databases">
        <title>Intestivirid acquisition increases across infancy in a wild primate population.</title>
        <authorList>
            <person name="Schneider-Creas I.A."/>
            <person name="Moya I.L."/>
            <person name="Chiou K.L."/>
            <person name="Baniel A."/>
            <person name="Azanaw Haile A."/>
            <person name="Kebede F."/>
            <person name="Abebe B."/>
            <person name="Snyder-Mackler N."/>
            <person name="Varsani A."/>
        </authorList>
    </citation>
    <scope>NUCLEOTIDE SEQUENCE</scope>
    <source>
        <strain evidence="1">Int_RNL_2017_0055_MCB</strain>
    </source>
</reference>
<evidence type="ECO:0000313" key="1">
    <source>
        <dbReference type="EMBL" id="XCO00033.1"/>
    </source>
</evidence>
<protein>
    <submittedName>
        <fullName evidence="1">Uncharacterized protein</fullName>
    </submittedName>
</protein>
<proteinExistence type="predicted"/>
<dbReference type="EMBL" id="PP965494">
    <property type="protein sequence ID" value="XCO00033.1"/>
    <property type="molecule type" value="Genomic_DNA"/>
</dbReference>
<sequence>MEDEDLYIQGDIRNYYNTPYTIRLINNKSMVNNSFPDGKSQRRAIRSRAIRRRKGRV</sequence>
<name>A0AAU8MH94_9CAUD</name>